<proteinExistence type="predicted"/>
<dbReference type="Proteomes" id="UP001341281">
    <property type="component" value="Chromosome 10"/>
</dbReference>
<evidence type="ECO:0000256" key="1">
    <source>
        <dbReference type="SAM" id="MobiDB-lite"/>
    </source>
</evidence>
<gene>
    <name evidence="2" type="ORF">U9M48_043726</name>
</gene>
<reference evidence="2 3" key="1">
    <citation type="submission" date="2024-02" db="EMBL/GenBank/DDBJ databases">
        <title>High-quality chromosome-scale genome assembly of Pensacola bahiagrass (Paspalum notatum Flugge var. saurae).</title>
        <authorList>
            <person name="Vega J.M."/>
            <person name="Podio M."/>
            <person name="Orjuela J."/>
            <person name="Siena L.A."/>
            <person name="Pessino S.C."/>
            <person name="Combes M.C."/>
            <person name="Mariac C."/>
            <person name="Albertini E."/>
            <person name="Pupilli F."/>
            <person name="Ortiz J.P.A."/>
            <person name="Leblanc O."/>
        </authorList>
    </citation>
    <scope>NUCLEOTIDE SEQUENCE [LARGE SCALE GENOMIC DNA]</scope>
    <source>
        <strain evidence="2">R1</strain>
        <tissue evidence="2">Leaf</tissue>
    </source>
</reference>
<evidence type="ECO:0000313" key="3">
    <source>
        <dbReference type="Proteomes" id="UP001341281"/>
    </source>
</evidence>
<organism evidence="2 3">
    <name type="scientific">Paspalum notatum var. saurae</name>
    <dbReference type="NCBI Taxonomy" id="547442"/>
    <lineage>
        <taxon>Eukaryota</taxon>
        <taxon>Viridiplantae</taxon>
        <taxon>Streptophyta</taxon>
        <taxon>Embryophyta</taxon>
        <taxon>Tracheophyta</taxon>
        <taxon>Spermatophyta</taxon>
        <taxon>Magnoliopsida</taxon>
        <taxon>Liliopsida</taxon>
        <taxon>Poales</taxon>
        <taxon>Poaceae</taxon>
        <taxon>PACMAD clade</taxon>
        <taxon>Panicoideae</taxon>
        <taxon>Andropogonodae</taxon>
        <taxon>Paspaleae</taxon>
        <taxon>Paspalinae</taxon>
        <taxon>Paspalum</taxon>
    </lineage>
</organism>
<evidence type="ECO:0000313" key="2">
    <source>
        <dbReference type="EMBL" id="WVZ98261.1"/>
    </source>
</evidence>
<keyword evidence="3" id="KW-1185">Reference proteome</keyword>
<dbReference type="AlphaFoldDB" id="A0AAQ3XHM0"/>
<protein>
    <submittedName>
        <fullName evidence="2">Uncharacterized protein</fullName>
    </submittedName>
</protein>
<feature type="region of interest" description="Disordered" evidence="1">
    <location>
        <begin position="1"/>
        <end position="20"/>
    </location>
</feature>
<sequence length="100" mass="10629">MPAPSAGALTPRLDPHRPPPLLLRIRRGAASPPLTGADPSPGRLLHPSHSGRSECSLSLYVERASFADGPFARWLLLLSRSAACQSVAHFTLAQKQLSGL</sequence>
<name>A0AAQ3XHM0_PASNO</name>
<accession>A0AAQ3XHM0</accession>
<feature type="region of interest" description="Disordered" evidence="1">
    <location>
        <begin position="25"/>
        <end position="51"/>
    </location>
</feature>
<dbReference type="EMBL" id="CP144754">
    <property type="protein sequence ID" value="WVZ98261.1"/>
    <property type="molecule type" value="Genomic_DNA"/>
</dbReference>